<dbReference type="PROSITE" id="PS50109">
    <property type="entry name" value="HIS_KIN"/>
    <property type="match status" value="1"/>
</dbReference>
<evidence type="ECO:0000256" key="11">
    <source>
        <dbReference type="SAM" id="Coils"/>
    </source>
</evidence>
<dbReference type="InterPro" id="IPR050398">
    <property type="entry name" value="HssS/ArlS-like"/>
</dbReference>
<evidence type="ECO:0000256" key="9">
    <source>
        <dbReference type="ARBA" id="ARBA00023012"/>
    </source>
</evidence>
<keyword evidence="9" id="KW-0902">Two-component regulatory system</keyword>
<feature type="transmembrane region" description="Helical" evidence="12">
    <location>
        <begin position="6"/>
        <end position="23"/>
    </location>
</feature>
<dbReference type="SMART" id="SM00388">
    <property type="entry name" value="HisKA"/>
    <property type="match status" value="1"/>
</dbReference>
<gene>
    <name evidence="15" type="ORF">GCM10008906_27570</name>
</gene>
<name>A0ABN1JNX8_9CLOT</name>
<dbReference type="Gene3D" id="3.30.565.10">
    <property type="entry name" value="Histidine kinase-like ATPase, C-terminal domain"/>
    <property type="match status" value="1"/>
</dbReference>
<organism evidence="15 16">
    <name type="scientific">Clostridium oceanicum</name>
    <dbReference type="NCBI Taxonomy" id="1543"/>
    <lineage>
        <taxon>Bacteria</taxon>
        <taxon>Bacillati</taxon>
        <taxon>Bacillota</taxon>
        <taxon>Clostridia</taxon>
        <taxon>Eubacteriales</taxon>
        <taxon>Clostridiaceae</taxon>
        <taxon>Clostridium</taxon>
    </lineage>
</organism>
<dbReference type="PANTHER" id="PTHR45528:SF8">
    <property type="entry name" value="HISTIDINE KINASE"/>
    <property type="match status" value="1"/>
</dbReference>
<dbReference type="PRINTS" id="PR00344">
    <property type="entry name" value="BCTRLSENSOR"/>
</dbReference>
<dbReference type="Pfam" id="PF00512">
    <property type="entry name" value="HisKA"/>
    <property type="match status" value="1"/>
</dbReference>
<evidence type="ECO:0000256" key="4">
    <source>
        <dbReference type="ARBA" id="ARBA00022553"/>
    </source>
</evidence>
<dbReference type="EMBL" id="BAAACG010000010">
    <property type="protein sequence ID" value="GAA0743593.1"/>
    <property type="molecule type" value="Genomic_DNA"/>
</dbReference>
<feature type="domain" description="Histidine kinase" evidence="13">
    <location>
        <begin position="85"/>
        <end position="302"/>
    </location>
</feature>
<evidence type="ECO:0000256" key="5">
    <source>
        <dbReference type="ARBA" id="ARBA00022679"/>
    </source>
</evidence>
<dbReference type="Pfam" id="PF02518">
    <property type="entry name" value="HATPase_c"/>
    <property type="match status" value="1"/>
</dbReference>
<reference evidence="15 16" key="1">
    <citation type="journal article" date="2019" name="Int. J. Syst. Evol. Microbiol.">
        <title>The Global Catalogue of Microorganisms (GCM) 10K type strain sequencing project: providing services to taxonomists for standard genome sequencing and annotation.</title>
        <authorList>
            <consortium name="The Broad Institute Genomics Platform"/>
            <consortium name="The Broad Institute Genome Sequencing Center for Infectious Disease"/>
            <person name="Wu L."/>
            <person name="Ma J."/>
        </authorList>
    </citation>
    <scope>NUCLEOTIDE SEQUENCE [LARGE SCALE GENOMIC DNA]</scope>
    <source>
        <strain evidence="15 16">JCM 1407</strain>
    </source>
</reference>
<comment type="caution">
    <text evidence="15">The sequence shown here is derived from an EMBL/GenBank/DDBJ whole genome shotgun (WGS) entry which is preliminary data.</text>
</comment>
<dbReference type="RefSeq" id="WP_343762342.1">
    <property type="nucleotide sequence ID" value="NZ_BAAACG010000010.1"/>
</dbReference>
<evidence type="ECO:0000259" key="13">
    <source>
        <dbReference type="PROSITE" id="PS50109"/>
    </source>
</evidence>
<keyword evidence="7 15" id="KW-0418">Kinase</keyword>
<dbReference type="SUPFAM" id="SSF47384">
    <property type="entry name" value="Homodimeric domain of signal transducing histidine kinase"/>
    <property type="match status" value="1"/>
</dbReference>
<protein>
    <recommendedName>
        <fullName evidence="3">histidine kinase</fullName>
        <ecNumber evidence="3">2.7.13.3</ecNumber>
    </recommendedName>
</protein>
<evidence type="ECO:0000256" key="1">
    <source>
        <dbReference type="ARBA" id="ARBA00000085"/>
    </source>
</evidence>
<evidence type="ECO:0000256" key="12">
    <source>
        <dbReference type="SAM" id="Phobius"/>
    </source>
</evidence>
<keyword evidence="11" id="KW-0175">Coiled coil</keyword>
<comment type="catalytic activity">
    <reaction evidence="1">
        <text>ATP + protein L-histidine = ADP + protein N-phospho-L-histidine.</text>
        <dbReference type="EC" id="2.7.13.3"/>
    </reaction>
</comment>
<dbReference type="EC" id="2.7.13.3" evidence="3"/>
<accession>A0ABN1JNX8</accession>
<dbReference type="InterPro" id="IPR005467">
    <property type="entry name" value="His_kinase_dom"/>
</dbReference>
<dbReference type="InterPro" id="IPR003660">
    <property type="entry name" value="HAMP_dom"/>
</dbReference>
<feature type="coiled-coil region" evidence="11">
    <location>
        <begin position="44"/>
        <end position="85"/>
    </location>
</feature>
<dbReference type="SMART" id="SM00387">
    <property type="entry name" value="HATPase_c"/>
    <property type="match status" value="1"/>
</dbReference>
<evidence type="ECO:0000313" key="15">
    <source>
        <dbReference type="EMBL" id="GAA0743593.1"/>
    </source>
</evidence>
<dbReference type="InterPro" id="IPR036890">
    <property type="entry name" value="HATPase_C_sf"/>
</dbReference>
<evidence type="ECO:0000256" key="7">
    <source>
        <dbReference type="ARBA" id="ARBA00022777"/>
    </source>
</evidence>
<proteinExistence type="predicted"/>
<dbReference type="InterPro" id="IPR036097">
    <property type="entry name" value="HisK_dim/P_sf"/>
</dbReference>
<keyword evidence="5" id="KW-0808">Transferase</keyword>
<keyword evidence="16" id="KW-1185">Reference proteome</keyword>
<evidence type="ECO:0000259" key="14">
    <source>
        <dbReference type="PROSITE" id="PS50885"/>
    </source>
</evidence>
<dbReference type="CDD" id="cd00082">
    <property type="entry name" value="HisKA"/>
    <property type="match status" value="1"/>
</dbReference>
<dbReference type="PANTHER" id="PTHR45528">
    <property type="entry name" value="SENSOR HISTIDINE KINASE CPXA"/>
    <property type="match status" value="1"/>
</dbReference>
<keyword evidence="4" id="KW-0597">Phosphoprotein</keyword>
<evidence type="ECO:0000256" key="8">
    <source>
        <dbReference type="ARBA" id="ARBA00022989"/>
    </source>
</evidence>
<dbReference type="InterPro" id="IPR003661">
    <property type="entry name" value="HisK_dim/P_dom"/>
</dbReference>
<dbReference type="GO" id="GO:0016301">
    <property type="term" value="F:kinase activity"/>
    <property type="evidence" value="ECO:0007669"/>
    <property type="project" value="UniProtKB-KW"/>
</dbReference>
<evidence type="ECO:0000313" key="16">
    <source>
        <dbReference type="Proteomes" id="UP001501510"/>
    </source>
</evidence>
<dbReference type="InterPro" id="IPR004358">
    <property type="entry name" value="Sig_transdc_His_kin-like_C"/>
</dbReference>
<keyword evidence="10 12" id="KW-0472">Membrane</keyword>
<dbReference type="InterPro" id="IPR003594">
    <property type="entry name" value="HATPase_dom"/>
</dbReference>
<evidence type="ECO:0000256" key="6">
    <source>
        <dbReference type="ARBA" id="ARBA00022692"/>
    </source>
</evidence>
<dbReference type="PROSITE" id="PS50885">
    <property type="entry name" value="HAMP"/>
    <property type="match status" value="1"/>
</dbReference>
<sequence>MIYITSVIILMLILVIIIFNFKIKRIYKVVEEVIRGNFNQRIRIQNHNKRIEKLSENINTLIESFQRILKENEDYENERKKMISNISHDLRTPLTSLLGYIELLNTDKNLSHKEKKEYTKIAYEKGNDLLNLMEDFFQISKLESNDIEVSIKKLNISEILRQRIVLFYNDFNKKEIKPIINIKEEDLYALGDEKAINRILNNLISNSLKYGTYGKVIGLNIKEEENYIVIEVWDKGKGIPKSDIDLIFNRLYTLEKSRNRKLQGTGLGLTISKKLAESQKGSLTVYSVPYKKTIFSLRLKKS</sequence>
<evidence type="ECO:0000256" key="2">
    <source>
        <dbReference type="ARBA" id="ARBA00004141"/>
    </source>
</evidence>
<dbReference type="SUPFAM" id="SSF55874">
    <property type="entry name" value="ATPase domain of HSP90 chaperone/DNA topoisomerase II/histidine kinase"/>
    <property type="match status" value="1"/>
</dbReference>
<evidence type="ECO:0000256" key="10">
    <source>
        <dbReference type="ARBA" id="ARBA00023136"/>
    </source>
</evidence>
<evidence type="ECO:0000256" key="3">
    <source>
        <dbReference type="ARBA" id="ARBA00012438"/>
    </source>
</evidence>
<dbReference type="Gene3D" id="1.10.287.130">
    <property type="match status" value="1"/>
</dbReference>
<keyword evidence="8 12" id="KW-1133">Transmembrane helix</keyword>
<comment type="subcellular location">
    <subcellularLocation>
        <location evidence="2">Membrane</location>
        <topology evidence="2">Multi-pass membrane protein</topology>
    </subcellularLocation>
</comment>
<keyword evidence="6 12" id="KW-0812">Transmembrane</keyword>
<feature type="domain" description="HAMP" evidence="14">
    <location>
        <begin position="23"/>
        <end position="70"/>
    </location>
</feature>
<dbReference type="Proteomes" id="UP001501510">
    <property type="component" value="Unassembled WGS sequence"/>
</dbReference>